<evidence type="ECO:0000256" key="3">
    <source>
        <dbReference type="ARBA" id="ARBA00023143"/>
    </source>
</evidence>
<keyword evidence="7" id="KW-0969">Cilium</keyword>
<keyword evidence="8" id="KW-1185">Reference proteome</keyword>
<evidence type="ECO:0000259" key="6">
    <source>
        <dbReference type="Pfam" id="PF00700"/>
    </source>
</evidence>
<dbReference type="PANTHER" id="PTHR42792">
    <property type="entry name" value="FLAGELLIN"/>
    <property type="match status" value="1"/>
</dbReference>
<dbReference type="InterPro" id="IPR001029">
    <property type="entry name" value="Flagellin_N"/>
</dbReference>
<dbReference type="Pfam" id="PF00669">
    <property type="entry name" value="Flagellin_N"/>
    <property type="match status" value="1"/>
</dbReference>
<comment type="similarity">
    <text evidence="1 4">Belongs to the bacterial flagellin family.</text>
</comment>
<sequence>MNVNNVSSNNANFLDQINKKQDSVFEQLASGKKVNQASDGAAAQQIIDRLTAESNAYQQSSRNAYDGISLSQVADGALQGINQDAQRIRELTLQSGSGILTDGDRSAIQSEISGLQQNIQDTINNTEFNGQSLFTQGNEFSFQVGSGAGQTASVNTSDLASQLSGLQNIDVTNGDLTSSLESLDSALSFIGAERGELGAQQNAFESIINNLSTTNENVQAAQSRIQDTDYAQAASQQAQNDVLSQSSNAVAVQARQNEQSVLNLLS</sequence>
<comment type="subcellular location">
    <subcellularLocation>
        <location evidence="4">Secreted</location>
    </subcellularLocation>
    <subcellularLocation>
        <location evidence="4">Bacterial flagellum</location>
    </subcellularLocation>
</comment>
<dbReference type="InterPro" id="IPR001492">
    <property type="entry name" value="Flagellin"/>
</dbReference>
<evidence type="ECO:0000259" key="5">
    <source>
        <dbReference type="Pfam" id="PF00669"/>
    </source>
</evidence>
<comment type="function">
    <text evidence="4">Flagellin is the subunit protein which polymerizes to form the filaments of bacterial flagella.</text>
</comment>
<dbReference type="Proteomes" id="UP001163726">
    <property type="component" value="Chromosome"/>
</dbReference>
<protein>
    <recommendedName>
        <fullName evidence="4">Flagellin</fullName>
    </recommendedName>
</protein>
<evidence type="ECO:0000313" key="7">
    <source>
        <dbReference type="EMBL" id="WAJ71056.1"/>
    </source>
</evidence>
<dbReference type="SUPFAM" id="SSF64518">
    <property type="entry name" value="Phase 1 flagellin"/>
    <property type="match status" value="1"/>
</dbReference>
<keyword evidence="2 4" id="KW-0964">Secreted</keyword>
<keyword evidence="7" id="KW-0966">Cell projection</keyword>
<dbReference type="EMBL" id="CP109965">
    <property type="protein sequence ID" value="WAJ71056.1"/>
    <property type="molecule type" value="Genomic_DNA"/>
</dbReference>
<evidence type="ECO:0000256" key="4">
    <source>
        <dbReference type="RuleBase" id="RU362073"/>
    </source>
</evidence>
<organism evidence="7 8">
    <name type="scientific">Catenovulum adriaticum</name>
    <dbReference type="NCBI Taxonomy" id="2984846"/>
    <lineage>
        <taxon>Bacteria</taxon>
        <taxon>Pseudomonadati</taxon>
        <taxon>Pseudomonadota</taxon>
        <taxon>Gammaproteobacteria</taxon>
        <taxon>Alteromonadales</taxon>
        <taxon>Alteromonadaceae</taxon>
        <taxon>Catenovulum</taxon>
    </lineage>
</organism>
<evidence type="ECO:0000313" key="8">
    <source>
        <dbReference type="Proteomes" id="UP001163726"/>
    </source>
</evidence>
<dbReference type="PRINTS" id="PR00207">
    <property type="entry name" value="FLAGELLIN"/>
</dbReference>
<reference evidence="7" key="1">
    <citation type="submission" date="2022-10" db="EMBL/GenBank/DDBJ databases">
        <title>Catenovulum adriacola sp. nov. isolated in the Harbour of Susak.</title>
        <authorList>
            <person name="Schoch T."/>
            <person name="Reich S.J."/>
            <person name="Stoeferle S."/>
            <person name="Flaiz M."/>
            <person name="Kazda M."/>
            <person name="Riedel C.U."/>
            <person name="Duerre P."/>
        </authorList>
    </citation>
    <scope>NUCLEOTIDE SEQUENCE</scope>
    <source>
        <strain evidence="7">TS8</strain>
    </source>
</reference>
<keyword evidence="3 4" id="KW-0975">Bacterial flagellum</keyword>
<proteinExistence type="inferred from homology"/>
<feature type="domain" description="Flagellin N-terminal" evidence="5">
    <location>
        <begin position="2"/>
        <end position="136"/>
    </location>
</feature>
<dbReference type="PANTHER" id="PTHR42792:SF2">
    <property type="entry name" value="FLAGELLIN"/>
    <property type="match status" value="1"/>
</dbReference>
<dbReference type="Gene3D" id="6.10.10.10">
    <property type="entry name" value="Flagellar export chaperone, C-terminal domain"/>
    <property type="match status" value="1"/>
</dbReference>
<dbReference type="Pfam" id="PF00700">
    <property type="entry name" value="Flagellin_C"/>
    <property type="match status" value="1"/>
</dbReference>
<evidence type="ECO:0000256" key="1">
    <source>
        <dbReference type="ARBA" id="ARBA00005709"/>
    </source>
</evidence>
<accession>A0ABY7AQW0</accession>
<gene>
    <name evidence="7" type="ORF">OLW01_04425</name>
</gene>
<dbReference type="Gene3D" id="1.20.1330.10">
    <property type="entry name" value="f41 fragment of flagellin, N-terminal domain"/>
    <property type="match status" value="1"/>
</dbReference>
<dbReference type="InterPro" id="IPR046358">
    <property type="entry name" value="Flagellin_C"/>
</dbReference>
<feature type="domain" description="Flagellin C-terminal" evidence="6">
    <location>
        <begin position="181"/>
        <end position="265"/>
    </location>
</feature>
<dbReference type="RefSeq" id="WP_268075520.1">
    <property type="nucleotide sequence ID" value="NZ_CP109965.1"/>
</dbReference>
<dbReference type="InterPro" id="IPR042187">
    <property type="entry name" value="Flagellin_C_sub2"/>
</dbReference>
<name>A0ABY7AQW0_9ALTE</name>
<evidence type="ECO:0000256" key="2">
    <source>
        <dbReference type="ARBA" id="ARBA00022525"/>
    </source>
</evidence>
<keyword evidence="7" id="KW-0282">Flagellum</keyword>